<evidence type="ECO:0000313" key="2">
    <source>
        <dbReference type="Proteomes" id="UP000218334"/>
    </source>
</evidence>
<keyword evidence="2" id="KW-1185">Reference proteome</keyword>
<protein>
    <submittedName>
        <fullName evidence="1">Uncharacterized protein</fullName>
    </submittedName>
</protein>
<dbReference type="EMBL" id="KZ293497">
    <property type="protein sequence ID" value="PBK59770.1"/>
    <property type="molecule type" value="Genomic_DNA"/>
</dbReference>
<accession>A0A2H3AQ42</accession>
<gene>
    <name evidence="1" type="ORF">ARMSODRAFT_966576</name>
</gene>
<organism evidence="1 2">
    <name type="scientific">Armillaria solidipes</name>
    <dbReference type="NCBI Taxonomy" id="1076256"/>
    <lineage>
        <taxon>Eukaryota</taxon>
        <taxon>Fungi</taxon>
        <taxon>Dikarya</taxon>
        <taxon>Basidiomycota</taxon>
        <taxon>Agaricomycotina</taxon>
        <taxon>Agaricomycetes</taxon>
        <taxon>Agaricomycetidae</taxon>
        <taxon>Agaricales</taxon>
        <taxon>Marasmiineae</taxon>
        <taxon>Physalacriaceae</taxon>
        <taxon>Armillaria</taxon>
    </lineage>
</organism>
<proteinExistence type="predicted"/>
<evidence type="ECO:0000313" key="1">
    <source>
        <dbReference type="EMBL" id="PBK59770.1"/>
    </source>
</evidence>
<dbReference type="Proteomes" id="UP000218334">
    <property type="component" value="Unassembled WGS sequence"/>
</dbReference>
<reference evidence="2" key="1">
    <citation type="journal article" date="2017" name="Nat. Ecol. Evol.">
        <title>Genome expansion and lineage-specific genetic innovations in the forest pathogenic fungi Armillaria.</title>
        <authorList>
            <person name="Sipos G."/>
            <person name="Prasanna A.N."/>
            <person name="Walter M.C."/>
            <person name="O'Connor E."/>
            <person name="Balint B."/>
            <person name="Krizsan K."/>
            <person name="Kiss B."/>
            <person name="Hess J."/>
            <person name="Varga T."/>
            <person name="Slot J."/>
            <person name="Riley R."/>
            <person name="Boka B."/>
            <person name="Rigling D."/>
            <person name="Barry K."/>
            <person name="Lee J."/>
            <person name="Mihaltcheva S."/>
            <person name="LaButti K."/>
            <person name="Lipzen A."/>
            <person name="Waldron R."/>
            <person name="Moloney N.M."/>
            <person name="Sperisen C."/>
            <person name="Kredics L."/>
            <person name="Vagvoelgyi C."/>
            <person name="Patrignani A."/>
            <person name="Fitzpatrick D."/>
            <person name="Nagy I."/>
            <person name="Doyle S."/>
            <person name="Anderson J.B."/>
            <person name="Grigoriev I.V."/>
            <person name="Gueldener U."/>
            <person name="Muensterkoetter M."/>
            <person name="Nagy L.G."/>
        </authorList>
    </citation>
    <scope>NUCLEOTIDE SEQUENCE [LARGE SCALE GENOMIC DNA]</scope>
    <source>
        <strain evidence="2">28-4</strain>
    </source>
</reference>
<dbReference type="AlphaFoldDB" id="A0A2H3AQ42"/>
<sequence>MKFWLRNKTARTRGFQFKPMTSESILSMRMSTTEAPTGEYSHPASGIWTLTKLCTRHLGEGVVETFDTEIGQSEQVSVLHSYTNRSGVEALRR</sequence>
<name>A0A2H3AQ42_9AGAR</name>